<comment type="caution">
    <text evidence="1">The sequence shown here is derived from an EMBL/GenBank/DDBJ whole genome shotgun (WGS) entry which is preliminary data.</text>
</comment>
<organism evidence="1 2">
    <name type="scientific">Smallanthus sonchifolius</name>
    <dbReference type="NCBI Taxonomy" id="185202"/>
    <lineage>
        <taxon>Eukaryota</taxon>
        <taxon>Viridiplantae</taxon>
        <taxon>Streptophyta</taxon>
        <taxon>Embryophyta</taxon>
        <taxon>Tracheophyta</taxon>
        <taxon>Spermatophyta</taxon>
        <taxon>Magnoliopsida</taxon>
        <taxon>eudicotyledons</taxon>
        <taxon>Gunneridae</taxon>
        <taxon>Pentapetalae</taxon>
        <taxon>asterids</taxon>
        <taxon>campanulids</taxon>
        <taxon>Asterales</taxon>
        <taxon>Asteraceae</taxon>
        <taxon>Asteroideae</taxon>
        <taxon>Heliantheae alliance</taxon>
        <taxon>Millerieae</taxon>
        <taxon>Smallanthus</taxon>
    </lineage>
</organism>
<reference evidence="2" key="1">
    <citation type="journal article" date="2022" name="Mol. Ecol. Resour.">
        <title>The genomes of chicory, endive, great burdock and yacon provide insights into Asteraceae palaeo-polyploidization history and plant inulin production.</title>
        <authorList>
            <person name="Fan W."/>
            <person name="Wang S."/>
            <person name="Wang H."/>
            <person name="Wang A."/>
            <person name="Jiang F."/>
            <person name="Liu H."/>
            <person name="Zhao H."/>
            <person name="Xu D."/>
            <person name="Zhang Y."/>
        </authorList>
    </citation>
    <scope>NUCLEOTIDE SEQUENCE [LARGE SCALE GENOMIC DNA]</scope>
    <source>
        <strain evidence="2">cv. Yunnan</strain>
    </source>
</reference>
<dbReference type="EMBL" id="CM042034">
    <property type="protein sequence ID" value="KAI3762665.1"/>
    <property type="molecule type" value="Genomic_DNA"/>
</dbReference>
<keyword evidence="2" id="KW-1185">Reference proteome</keyword>
<reference evidence="1 2" key="2">
    <citation type="journal article" date="2022" name="Mol. Ecol. Resour.">
        <title>The genomes of chicory, endive, great burdock and yacon provide insights into Asteraceae paleo-polyploidization history and plant inulin production.</title>
        <authorList>
            <person name="Fan W."/>
            <person name="Wang S."/>
            <person name="Wang H."/>
            <person name="Wang A."/>
            <person name="Jiang F."/>
            <person name="Liu H."/>
            <person name="Zhao H."/>
            <person name="Xu D."/>
            <person name="Zhang Y."/>
        </authorList>
    </citation>
    <scope>NUCLEOTIDE SEQUENCE [LARGE SCALE GENOMIC DNA]</scope>
    <source>
        <strain evidence="2">cv. Yunnan</strain>
        <tissue evidence="1">Leaves</tissue>
    </source>
</reference>
<gene>
    <name evidence="1" type="ORF">L1987_53105</name>
</gene>
<proteinExistence type="predicted"/>
<dbReference type="Proteomes" id="UP001056120">
    <property type="component" value="Linkage Group LG17"/>
</dbReference>
<protein>
    <submittedName>
        <fullName evidence="1">Uncharacterized protein</fullName>
    </submittedName>
</protein>
<name>A0ACB9EVK6_9ASTR</name>
<evidence type="ECO:0000313" key="1">
    <source>
        <dbReference type="EMBL" id="KAI3762665.1"/>
    </source>
</evidence>
<sequence length="97" mass="10571">MVQESLSNLNTSQACRYLGGRHSQSDLEPLGDDGLDEIISDPDIVGVVVALAVQFQLHCHYLNLCESVDALWVLDIPSHAHVSVDSMLEALLRSAPM</sequence>
<accession>A0ACB9EVK6</accession>
<evidence type="ECO:0000313" key="2">
    <source>
        <dbReference type="Proteomes" id="UP001056120"/>
    </source>
</evidence>